<feature type="region of interest" description="Disordered" evidence="1">
    <location>
        <begin position="44"/>
        <end position="63"/>
    </location>
</feature>
<sequence>MLKSGTVHGDHEGGDPPQNQQESTLLEHDATVCYGPTCVNPFREFRGSRPSARAKFPPSSPEPNPHVLIFIRSSTAIIWPFNSRHLGDLEFLRCLSMSFYTAPNRLQSSQPSVRATRIPSVPHYYPIAHEKTNAAVSTGGCKAILF</sequence>
<feature type="region of interest" description="Disordered" evidence="1">
    <location>
        <begin position="1"/>
        <end position="22"/>
    </location>
</feature>
<evidence type="ECO:0000313" key="2">
    <source>
        <dbReference type="EMBL" id="PLW19897.1"/>
    </source>
</evidence>
<dbReference type="Proteomes" id="UP000235392">
    <property type="component" value="Unassembled WGS sequence"/>
</dbReference>
<dbReference type="EMBL" id="PGCI01000707">
    <property type="protein sequence ID" value="PLW19897.1"/>
    <property type="molecule type" value="Genomic_DNA"/>
</dbReference>
<name>A0A2N5T336_9BASI</name>
<dbReference type="AlphaFoldDB" id="A0A2N5T336"/>
<comment type="caution">
    <text evidence="2">The sequence shown here is derived from an EMBL/GenBank/DDBJ whole genome shotgun (WGS) entry which is preliminary data.</text>
</comment>
<organism evidence="2 3">
    <name type="scientific">Puccinia coronata f. sp. avenae</name>
    <dbReference type="NCBI Taxonomy" id="200324"/>
    <lineage>
        <taxon>Eukaryota</taxon>
        <taxon>Fungi</taxon>
        <taxon>Dikarya</taxon>
        <taxon>Basidiomycota</taxon>
        <taxon>Pucciniomycotina</taxon>
        <taxon>Pucciniomycetes</taxon>
        <taxon>Pucciniales</taxon>
        <taxon>Pucciniaceae</taxon>
        <taxon>Puccinia</taxon>
    </lineage>
</organism>
<evidence type="ECO:0000313" key="3">
    <source>
        <dbReference type="Proteomes" id="UP000235392"/>
    </source>
</evidence>
<reference evidence="2 3" key="1">
    <citation type="submission" date="2017-11" db="EMBL/GenBank/DDBJ databases">
        <title>De novo assembly and phasing of dikaryotic genomes from two isolates of Puccinia coronata f. sp. avenae, the causal agent of oat crown rust.</title>
        <authorList>
            <person name="Miller M.E."/>
            <person name="Zhang Y."/>
            <person name="Omidvar V."/>
            <person name="Sperschneider J."/>
            <person name="Schwessinger B."/>
            <person name="Raley C."/>
            <person name="Palmer J.M."/>
            <person name="Garnica D."/>
            <person name="Upadhyaya N."/>
            <person name="Rathjen J."/>
            <person name="Taylor J.M."/>
            <person name="Park R.F."/>
            <person name="Dodds P.N."/>
            <person name="Hirsch C.D."/>
            <person name="Kianian S.F."/>
            <person name="Figueroa M."/>
        </authorList>
    </citation>
    <scope>NUCLEOTIDE SEQUENCE [LARGE SCALE GENOMIC DNA]</scope>
    <source>
        <strain evidence="2">12SD80</strain>
    </source>
</reference>
<gene>
    <name evidence="2" type="ORF">PCASD_13849</name>
</gene>
<protein>
    <submittedName>
        <fullName evidence="2">Uncharacterized protein</fullName>
    </submittedName>
</protein>
<accession>A0A2N5T336</accession>
<evidence type="ECO:0000256" key="1">
    <source>
        <dbReference type="SAM" id="MobiDB-lite"/>
    </source>
</evidence>
<proteinExistence type="predicted"/>